<keyword evidence="2" id="KW-1185">Reference proteome</keyword>
<dbReference type="OrthoDB" id="4189337at2759"/>
<dbReference type="STRING" id="1658172.A0A1B7NND6"/>
<protein>
    <submittedName>
        <fullName evidence="1">Uncharacterized protein</fullName>
    </submittedName>
</protein>
<organism evidence="1 2">
    <name type="scientific">Emergomyces africanus</name>
    <dbReference type="NCBI Taxonomy" id="1955775"/>
    <lineage>
        <taxon>Eukaryota</taxon>
        <taxon>Fungi</taxon>
        <taxon>Dikarya</taxon>
        <taxon>Ascomycota</taxon>
        <taxon>Pezizomycotina</taxon>
        <taxon>Eurotiomycetes</taxon>
        <taxon>Eurotiomycetidae</taxon>
        <taxon>Onygenales</taxon>
        <taxon>Ajellomycetaceae</taxon>
        <taxon>Emergomyces</taxon>
    </lineage>
</organism>
<reference evidence="1 2" key="1">
    <citation type="submission" date="2015-07" db="EMBL/GenBank/DDBJ databases">
        <title>Emmonsia species relationships and genome sequence.</title>
        <authorList>
            <person name="Cuomo C.A."/>
            <person name="Schwartz I.S."/>
            <person name="Kenyon C."/>
            <person name="de Hoog G.S."/>
            <person name="Govender N.P."/>
            <person name="Botha A."/>
            <person name="Moreno L."/>
            <person name="de Vries M."/>
            <person name="Munoz J.F."/>
            <person name="Stielow J.B."/>
        </authorList>
    </citation>
    <scope>NUCLEOTIDE SEQUENCE [LARGE SCALE GENOMIC DNA]</scope>
    <source>
        <strain evidence="1 2">CBS 136260</strain>
    </source>
</reference>
<evidence type="ECO:0000313" key="2">
    <source>
        <dbReference type="Proteomes" id="UP000091918"/>
    </source>
</evidence>
<comment type="caution">
    <text evidence="1">The sequence shown here is derived from an EMBL/GenBank/DDBJ whole genome shotgun (WGS) entry which is preliminary data.</text>
</comment>
<evidence type="ECO:0000313" key="1">
    <source>
        <dbReference type="EMBL" id="OAX78322.1"/>
    </source>
</evidence>
<dbReference type="AlphaFoldDB" id="A0A1B7NND6"/>
<proteinExistence type="predicted"/>
<dbReference type="Proteomes" id="UP000091918">
    <property type="component" value="Unassembled WGS sequence"/>
</dbReference>
<name>A0A1B7NND6_9EURO</name>
<accession>A0A1B7NND6</accession>
<gene>
    <name evidence="1" type="ORF">ACJ72_07373</name>
</gene>
<dbReference type="EMBL" id="LGUA01001596">
    <property type="protein sequence ID" value="OAX78322.1"/>
    <property type="molecule type" value="Genomic_DNA"/>
</dbReference>
<sequence>MADSNDTTLKTVQLSSSKDWKLWYAFILGTAKHAEVEHLVDLKRSDYVRDLEMPEMPETDDYTSSGKIE</sequence>